<reference evidence="4" key="1">
    <citation type="journal article" date="2019" name="Int. J. Syst. Evol. Microbiol.">
        <title>The Global Catalogue of Microorganisms (GCM) 10K type strain sequencing project: providing services to taxonomists for standard genome sequencing and annotation.</title>
        <authorList>
            <consortium name="The Broad Institute Genomics Platform"/>
            <consortium name="The Broad Institute Genome Sequencing Center for Infectious Disease"/>
            <person name="Wu L."/>
            <person name="Ma J."/>
        </authorList>
    </citation>
    <scope>NUCLEOTIDE SEQUENCE [LARGE SCALE GENOMIC DNA]</scope>
    <source>
        <strain evidence="4">CCUG 36916</strain>
    </source>
</reference>
<evidence type="ECO:0000313" key="3">
    <source>
        <dbReference type="EMBL" id="MFC6391757.1"/>
    </source>
</evidence>
<dbReference type="EMBL" id="JBHSTT010000082">
    <property type="protein sequence ID" value="MFC6391757.1"/>
    <property type="molecule type" value="Genomic_DNA"/>
</dbReference>
<dbReference type="Pfam" id="PF05168">
    <property type="entry name" value="HEPN"/>
    <property type="match status" value="1"/>
</dbReference>
<name>A0ABW1WWD6_9HYPH</name>
<sequence>MTEAPPAAFLGKAERALKAARLLLSANDTEGACNRAYYAMFDAARAALLAVGHPLDGSASKTHRGLIAAFGQRLVQTGRVDAAYGRAFNRLQDIRIQADYLAGVPSAQDAEWAIAQAESFVATMREGFPAE</sequence>
<evidence type="ECO:0000256" key="1">
    <source>
        <dbReference type="ARBA" id="ARBA00038248"/>
    </source>
</evidence>
<accession>A0ABW1WWD6</accession>
<dbReference type="InterPro" id="IPR007842">
    <property type="entry name" value="HEPN_dom"/>
</dbReference>
<dbReference type="PANTHER" id="PTHR36565">
    <property type="entry name" value="UPF0332 PROTEIN TM_1000"/>
    <property type="match status" value="1"/>
</dbReference>
<gene>
    <name evidence="3" type="ORF">ACFQDP_20835</name>
</gene>
<dbReference type="Proteomes" id="UP001596237">
    <property type="component" value="Unassembled WGS sequence"/>
</dbReference>
<protein>
    <submittedName>
        <fullName evidence="3">HEPN domain-containing protein</fullName>
    </submittedName>
</protein>
<comment type="similarity">
    <text evidence="1">Belongs to the UPF0332 family.</text>
</comment>
<feature type="domain" description="HEPN" evidence="2">
    <location>
        <begin position="9"/>
        <end position="125"/>
    </location>
</feature>
<dbReference type="PANTHER" id="PTHR36565:SF1">
    <property type="entry name" value="UPF0332 PROTEIN TM_1000"/>
    <property type="match status" value="1"/>
</dbReference>
<keyword evidence="4" id="KW-1185">Reference proteome</keyword>
<evidence type="ECO:0000313" key="4">
    <source>
        <dbReference type="Proteomes" id="UP001596237"/>
    </source>
</evidence>
<evidence type="ECO:0000259" key="2">
    <source>
        <dbReference type="Pfam" id="PF05168"/>
    </source>
</evidence>
<proteinExistence type="inferred from homology"/>
<dbReference type="InterPro" id="IPR052226">
    <property type="entry name" value="UPF0332_toxin"/>
</dbReference>
<comment type="caution">
    <text evidence="3">The sequence shown here is derived from an EMBL/GenBank/DDBJ whole genome shotgun (WGS) entry which is preliminary data.</text>
</comment>
<organism evidence="3 4">
    <name type="scientific">Methylorubrum zatmanii</name>
    <dbReference type="NCBI Taxonomy" id="29429"/>
    <lineage>
        <taxon>Bacteria</taxon>
        <taxon>Pseudomonadati</taxon>
        <taxon>Pseudomonadota</taxon>
        <taxon>Alphaproteobacteria</taxon>
        <taxon>Hyphomicrobiales</taxon>
        <taxon>Methylobacteriaceae</taxon>
        <taxon>Methylorubrum</taxon>
    </lineage>
</organism>
<dbReference type="Gene3D" id="1.20.120.330">
    <property type="entry name" value="Nucleotidyltransferases domain 2"/>
    <property type="match status" value="1"/>
</dbReference>
<dbReference type="RefSeq" id="WP_192285724.1">
    <property type="nucleotide sequence ID" value="NZ_JBHSTT010000082.1"/>
</dbReference>